<keyword evidence="2" id="KW-1185">Reference proteome</keyword>
<dbReference type="EMBL" id="CP133612">
    <property type="protein sequence ID" value="WMV08290.1"/>
    <property type="molecule type" value="Genomic_DNA"/>
</dbReference>
<dbReference type="Proteomes" id="UP001234989">
    <property type="component" value="Chromosome 1"/>
</dbReference>
<reference evidence="1" key="1">
    <citation type="submission" date="2023-08" db="EMBL/GenBank/DDBJ databases">
        <title>A de novo genome assembly of Solanum verrucosum Schlechtendal, a Mexican diploid species geographically isolated from the other diploid A-genome species in potato relatives.</title>
        <authorList>
            <person name="Hosaka K."/>
        </authorList>
    </citation>
    <scope>NUCLEOTIDE SEQUENCE</scope>
    <source>
        <tissue evidence="1">Young leaves</tissue>
    </source>
</reference>
<protein>
    <submittedName>
        <fullName evidence="1">Uncharacterized protein</fullName>
    </submittedName>
</protein>
<accession>A0AAF0TCL8</accession>
<evidence type="ECO:0000313" key="1">
    <source>
        <dbReference type="EMBL" id="WMV08290.1"/>
    </source>
</evidence>
<proteinExistence type="predicted"/>
<name>A0AAF0TCL8_SOLVR</name>
<evidence type="ECO:0000313" key="2">
    <source>
        <dbReference type="Proteomes" id="UP001234989"/>
    </source>
</evidence>
<sequence length="36" mass="4271">MGITNSYKLEIVQTCRRWKYYSKNFPTISRNSPNSS</sequence>
<organism evidence="1 2">
    <name type="scientific">Solanum verrucosum</name>
    <dbReference type="NCBI Taxonomy" id="315347"/>
    <lineage>
        <taxon>Eukaryota</taxon>
        <taxon>Viridiplantae</taxon>
        <taxon>Streptophyta</taxon>
        <taxon>Embryophyta</taxon>
        <taxon>Tracheophyta</taxon>
        <taxon>Spermatophyta</taxon>
        <taxon>Magnoliopsida</taxon>
        <taxon>eudicotyledons</taxon>
        <taxon>Gunneridae</taxon>
        <taxon>Pentapetalae</taxon>
        <taxon>asterids</taxon>
        <taxon>lamiids</taxon>
        <taxon>Solanales</taxon>
        <taxon>Solanaceae</taxon>
        <taxon>Solanoideae</taxon>
        <taxon>Solaneae</taxon>
        <taxon>Solanum</taxon>
    </lineage>
</organism>
<dbReference type="AlphaFoldDB" id="A0AAF0TCL8"/>
<gene>
    <name evidence="1" type="ORF">MTR67_001675</name>
</gene>